<comment type="caution">
    <text evidence="12">The sequence shown here is derived from an EMBL/GenBank/DDBJ whole genome shotgun (WGS) entry which is preliminary data.</text>
</comment>
<evidence type="ECO:0000256" key="2">
    <source>
        <dbReference type="ARBA" id="ARBA00022448"/>
    </source>
</evidence>
<dbReference type="InterPro" id="IPR036942">
    <property type="entry name" value="Beta-barrel_TonB_sf"/>
</dbReference>
<keyword evidence="4 8" id="KW-0812">Transmembrane</keyword>
<evidence type="ECO:0000256" key="4">
    <source>
        <dbReference type="ARBA" id="ARBA00022692"/>
    </source>
</evidence>
<keyword evidence="7 8" id="KW-0998">Cell outer membrane</keyword>
<evidence type="ECO:0000256" key="5">
    <source>
        <dbReference type="ARBA" id="ARBA00023077"/>
    </source>
</evidence>
<keyword evidence="3 8" id="KW-1134">Transmembrane beta strand</keyword>
<evidence type="ECO:0000259" key="10">
    <source>
        <dbReference type="Pfam" id="PF00593"/>
    </source>
</evidence>
<accession>A0ABW9RSK4</accession>
<dbReference type="PANTHER" id="PTHR47234:SF3">
    <property type="entry name" value="SECRETIN_TONB SHORT N-TERMINAL DOMAIN-CONTAINING PROTEIN"/>
    <property type="match status" value="1"/>
</dbReference>
<gene>
    <name evidence="12" type="ORF">E1163_13570</name>
</gene>
<reference evidence="12 13" key="1">
    <citation type="submission" date="2019-02" db="EMBL/GenBank/DDBJ databases">
        <authorList>
            <person name="Goldberg S.R."/>
            <person name="Haltli B.A."/>
            <person name="Correa H."/>
            <person name="Russell K.G."/>
        </authorList>
    </citation>
    <scope>NUCLEOTIDE SEQUENCE [LARGE SCALE GENOMIC DNA]</scope>
    <source>
        <strain evidence="12 13">JCM 16186</strain>
    </source>
</reference>
<keyword evidence="2 8" id="KW-0813">Transport</keyword>
<evidence type="ECO:0000256" key="3">
    <source>
        <dbReference type="ARBA" id="ARBA00022452"/>
    </source>
</evidence>
<dbReference type="InterPro" id="IPR000531">
    <property type="entry name" value="Beta-barrel_TonB"/>
</dbReference>
<comment type="subcellular location">
    <subcellularLocation>
        <location evidence="1 8">Cell outer membrane</location>
        <topology evidence="1 8">Multi-pass membrane protein</topology>
    </subcellularLocation>
</comment>
<keyword evidence="12" id="KW-0675">Receptor</keyword>
<feature type="domain" description="TonB-dependent receptor plug" evidence="11">
    <location>
        <begin position="203"/>
        <end position="325"/>
    </location>
</feature>
<dbReference type="Proteomes" id="UP000798808">
    <property type="component" value="Unassembled WGS sequence"/>
</dbReference>
<dbReference type="Pfam" id="PF13715">
    <property type="entry name" value="CarbopepD_reg_2"/>
    <property type="match status" value="1"/>
</dbReference>
<dbReference type="Pfam" id="PF07715">
    <property type="entry name" value="Plug"/>
    <property type="match status" value="1"/>
</dbReference>
<dbReference type="Gene3D" id="2.60.40.1120">
    <property type="entry name" value="Carboxypeptidase-like, regulatory domain"/>
    <property type="match status" value="1"/>
</dbReference>
<evidence type="ECO:0000313" key="12">
    <source>
        <dbReference type="EMBL" id="MTI25980.1"/>
    </source>
</evidence>
<organism evidence="12 13">
    <name type="scientific">Fulvivirga kasyanovii</name>
    <dbReference type="NCBI Taxonomy" id="396812"/>
    <lineage>
        <taxon>Bacteria</taxon>
        <taxon>Pseudomonadati</taxon>
        <taxon>Bacteroidota</taxon>
        <taxon>Cytophagia</taxon>
        <taxon>Cytophagales</taxon>
        <taxon>Fulvivirgaceae</taxon>
        <taxon>Fulvivirga</taxon>
    </lineage>
</organism>
<keyword evidence="13" id="KW-1185">Reference proteome</keyword>
<dbReference type="InterPro" id="IPR008969">
    <property type="entry name" value="CarboxyPept-like_regulatory"/>
</dbReference>
<dbReference type="Pfam" id="PF00593">
    <property type="entry name" value="TonB_dep_Rec_b-barrel"/>
    <property type="match status" value="1"/>
</dbReference>
<feature type="domain" description="TonB-dependent receptor-like beta-barrel" evidence="10">
    <location>
        <begin position="497"/>
        <end position="991"/>
    </location>
</feature>
<evidence type="ECO:0000256" key="8">
    <source>
        <dbReference type="PROSITE-ProRule" id="PRU01360"/>
    </source>
</evidence>
<protein>
    <submittedName>
        <fullName evidence="12">TonB-dependent receptor</fullName>
    </submittedName>
</protein>
<evidence type="ECO:0000313" key="13">
    <source>
        <dbReference type="Proteomes" id="UP000798808"/>
    </source>
</evidence>
<evidence type="ECO:0000256" key="6">
    <source>
        <dbReference type="ARBA" id="ARBA00023136"/>
    </source>
</evidence>
<keyword evidence="6 8" id="KW-0472">Membrane</keyword>
<proteinExistence type="inferred from homology"/>
<dbReference type="PROSITE" id="PS52016">
    <property type="entry name" value="TONB_DEPENDENT_REC_3"/>
    <property type="match status" value="1"/>
</dbReference>
<name>A0ABW9RSK4_9BACT</name>
<dbReference type="SUPFAM" id="SSF49464">
    <property type="entry name" value="Carboxypeptidase regulatory domain-like"/>
    <property type="match status" value="1"/>
</dbReference>
<comment type="similarity">
    <text evidence="8 9">Belongs to the TonB-dependent receptor family.</text>
</comment>
<dbReference type="InterPro" id="IPR037066">
    <property type="entry name" value="Plug_dom_sf"/>
</dbReference>
<dbReference type="Gene3D" id="2.170.130.10">
    <property type="entry name" value="TonB-dependent receptor, plug domain"/>
    <property type="match status" value="1"/>
</dbReference>
<dbReference type="InterPro" id="IPR039426">
    <property type="entry name" value="TonB-dep_rcpt-like"/>
</dbReference>
<dbReference type="InterPro" id="IPR012910">
    <property type="entry name" value="Plug_dom"/>
</dbReference>
<dbReference type="PANTHER" id="PTHR47234">
    <property type="match status" value="1"/>
</dbReference>
<evidence type="ECO:0000259" key="11">
    <source>
        <dbReference type="Pfam" id="PF07715"/>
    </source>
</evidence>
<dbReference type="Gene3D" id="2.40.170.20">
    <property type="entry name" value="TonB-dependent receptor, beta-barrel domain"/>
    <property type="match status" value="1"/>
</dbReference>
<evidence type="ECO:0000256" key="7">
    <source>
        <dbReference type="ARBA" id="ARBA00023237"/>
    </source>
</evidence>
<sequence length="1033" mass="114447">MIVQAAEAHHARVKSVREVYIDLHLKKATLKETFEQMESKTSFRFHYCDDDINESLRLTKNYKNVSIATILQDLSKEARLKFRQINEDISVSKLRYRDRKEETVQIDLIVKTITVTVLDENKQPLPGVNVVVKGTATGGTTDLSGKLVLDVPDDAVLVFSYIGYKTQEISVGNNTSLTANMELDEAQLQEVVVVGSRNQNRTVLETPVPVDVIAVDEIVKDVPQLEVGQILNYVAPSFSSNRQTIADGTDHVDPASLRGLGVDHVLVLINGKRRHNSALVNVNGSVGRGSVGTDLNTIPAAAIKRIEVLRDGAAAQYGSDAIAGVINIVLKDDVDKLYFSGTLGETYEGDGENAQFNVNYGFKVGKRGFINLTGQYQYRGRIDRAGEWNGTVFKTDWDGSSPSIYAENFQAGDFSPFDVGKKLTQAEADAINAANAYTNNLTPQEEEALINQNGGRRAFTMKVGQSEAINTAFMMNSSFEIDDEKEFYLFGGLNSRRGQATGFYRLPNQDRTLTTVYPNGFLPEINSEIFDGAITGGLRGKIGEWYVDFSNTFGTNSFTYHVTNSLNASRGNSTATAFNAGGFKFSQNTTNLDFNRYFPDQIEGINVAFGAEYRVDTYEIFAGEEASYRNYGNVNVIDTLADGSPFSNEFNQVNIFYNRPGGAQVFPGFQPENELKESRSNVGLYTDVELNFTKDLFIDVAARYEDYSDFGNTFNWKVAGRWAITKPLAIRGAVSTGFRAPSLPQRYYNSTSTLFFLNAEGVNVPNEVGTFRNDSRIAELFGIPNLSNESSVNISAGITWQINDNLNFTLDGYGIRIEDRVVLTGSFSSSSSDEIAAILNEANAASATFFVNAIDTETKGLDMILTHRTLLAGGTLKSSLAANFTSTEVTDINIPSSLQGAPEQFFNREERNRFEDALPQSKINLTLLYHIGKFNVTLSNVRFGEIWVRTDNTDANGDFIDQKFGAKIITDLSVGYNITDHINLTVGANNLFDIYPDENREEFRSNERFIYSRRATQFGFNGGFYFARLNLTL</sequence>
<keyword evidence="5 9" id="KW-0798">TonB box</keyword>
<evidence type="ECO:0000256" key="9">
    <source>
        <dbReference type="RuleBase" id="RU003357"/>
    </source>
</evidence>
<dbReference type="SUPFAM" id="SSF56935">
    <property type="entry name" value="Porins"/>
    <property type="match status" value="1"/>
</dbReference>
<dbReference type="EMBL" id="SMLW01000555">
    <property type="protein sequence ID" value="MTI25980.1"/>
    <property type="molecule type" value="Genomic_DNA"/>
</dbReference>
<evidence type="ECO:0000256" key="1">
    <source>
        <dbReference type="ARBA" id="ARBA00004571"/>
    </source>
</evidence>